<organism evidence="5">
    <name type="scientific">freshwater metagenome</name>
    <dbReference type="NCBI Taxonomy" id="449393"/>
    <lineage>
        <taxon>unclassified sequences</taxon>
        <taxon>metagenomes</taxon>
        <taxon>ecological metagenomes</taxon>
    </lineage>
</organism>
<reference evidence="5" key="1">
    <citation type="submission" date="2020-05" db="EMBL/GenBank/DDBJ databases">
        <authorList>
            <person name="Chiriac C."/>
            <person name="Salcher M."/>
            <person name="Ghai R."/>
            <person name="Kavagutti S V."/>
        </authorList>
    </citation>
    <scope>NUCLEOTIDE SEQUENCE</scope>
</reference>
<evidence type="ECO:0000313" key="4">
    <source>
        <dbReference type="EMBL" id="CAB5037665.1"/>
    </source>
</evidence>
<evidence type="ECO:0000313" key="1">
    <source>
        <dbReference type="EMBL" id="CAB4694015.1"/>
    </source>
</evidence>
<dbReference type="EMBL" id="CAFBMD010000011">
    <property type="protein sequence ID" value="CAB4890142.1"/>
    <property type="molecule type" value="Genomic_DNA"/>
</dbReference>
<evidence type="ECO:0000313" key="5">
    <source>
        <dbReference type="EMBL" id="CAB5051410.1"/>
    </source>
</evidence>
<dbReference type="EMBL" id="CAFBQA010000027">
    <property type="protein sequence ID" value="CAB5037665.1"/>
    <property type="molecule type" value="Genomic_DNA"/>
</dbReference>
<dbReference type="EMBL" id="CAEZZQ010000064">
    <property type="protein sequence ID" value="CAB4778786.1"/>
    <property type="molecule type" value="Genomic_DNA"/>
</dbReference>
<gene>
    <name evidence="1" type="ORF">UFOPK2593_00225</name>
    <name evidence="2" type="ORF">UFOPK2894_01053</name>
    <name evidence="3" type="ORF">UFOPK3492_00281</name>
    <name evidence="4" type="ORF">UFOPK4234_00656</name>
    <name evidence="5" type="ORF">UFOPK4295_01007</name>
</gene>
<dbReference type="AlphaFoldDB" id="A0A6J7TEG4"/>
<dbReference type="EMBL" id="CAFBQF010000051">
    <property type="protein sequence ID" value="CAB5051410.1"/>
    <property type="molecule type" value="Genomic_DNA"/>
</dbReference>
<accession>A0A6J7TEG4</accession>
<dbReference type="EMBL" id="CAEZXW010000007">
    <property type="protein sequence ID" value="CAB4694015.1"/>
    <property type="molecule type" value="Genomic_DNA"/>
</dbReference>
<name>A0A6J7TEG4_9ZZZZ</name>
<sequence>MIIFKNISMNKYPNALFGIFHAQRGDKCGDNPTHFGGKVGSYRGIPVEEISLTHSPSPTYPLLESFTHTLTELIKVCDVRKYDLSTVSTAPTTTTTFISLKKDFT</sequence>
<protein>
    <submittedName>
        <fullName evidence="5">Unannotated protein</fullName>
    </submittedName>
</protein>
<evidence type="ECO:0000313" key="3">
    <source>
        <dbReference type="EMBL" id="CAB4890142.1"/>
    </source>
</evidence>
<evidence type="ECO:0000313" key="2">
    <source>
        <dbReference type="EMBL" id="CAB4778786.1"/>
    </source>
</evidence>
<proteinExistence type="predicted"/>